<dbReference type="EMBL" id="CP066776">
    <property type="protein sequence ID" value="QQL46184.1"/>
    <property type="molecule type" value="Genomic_DNA"/>
</dbReference>
<evidence type="ECO:0000256" key="3">
    <source>
        <dbReference type="ARBA" id="ARBA00022679"/>
    </source>
</evidence>
<dbReference type="InterPro" id="IPR010137">
    <property type="entry name" value="Lipid_A_LpxA"/>
</dbReference>
<gene>
    <name evidence="7" type="primary">lpxA</name>
    <name evidence="7" type="ORF">G3M56_006275</name>
</gene>
<keyword evidence="5 7" id="KW-0012">Acyltransferase</keyword>
<keyword evidence="8" id="KW-1185">Reference proteome</keyword>
<dbReference type="PANTHER" id="PTHR43480:SF1">
    <property type="entry name" value="ACYL-[ACYL-CARRIER-PROTEIN]--UDP-N-ACETYLGLUCOSAMINE O-ACYLTRANSFERASE, MITOCHONDRIAL-RELATED"/>
    <property type="match status" value="1"/>
</dbReference>
<keyword evidence="3 7" id="KW-0808">Transferase</keyword>
<dbReference type="InterPro" id="IPR011004">
    <property type="entry name" value="Trimer_LpxA-like_sf"/>
</dbReference>
<evidence type="ECO:0000256" key="5">
    <source>
        <dbReference type="ARBA" id="ARBA00023315"/>
    </source>
</evidence>
<dbReference type="Gene3D" id="2.160.10.10">
    <property type="entry name" value="Hexapeptide repeat proteins"/>
    <property type="match status" value="1"/>
</dbReference>
<evidence type="ECO:0000256" key="1">
    <source>
        <dbReference type="ARBA" id="ARBA00022516"/>
    </source>
</evidence>
<dbReference type="SUPFAM" id="SSF51161">
    <property type="entry name" value="Trimeric LpxA-like enzymes"/>
    <property type="match status" value="1"/>
</dbReference>
<proteinExistence type="predicted"/>
<dbReference type="InterPro" id="IPR001451">
    <property type="entry name" value="Hexapep"/>
</dbReference>
<evidence type="ECO:0000259" key="6">
    <source>
        <dbReference type="Pfam" id="PF13720"/>
    </source>
</evidence>
<keyword evidence="4" id="KW-0443">Lipid metabolism</keyword>
<feature type="domain" description="UDP N-acetylglucosamine O-acyltransferase C-terminal" evidence="6">
    <location>
        <begin position="177"/>
        <end position="250"/>
    </location>
</feature>
<evidence type="ECO:0000256" key="2">
    <source>
        <dbReference type="ARBA" id="ARBA00022556"/>
    </source>
</evidence>
<dbReference type="InterPro" id="IPR037157">
    <property type="entry name" value="Acetyltransf_C_sf"/>
</dbReference>
<name>A0A6B3L3X1_9BACT</name>
<dbReference type="AlphaFoldDB" id="A0A6B3L3X1"/>
<dbReference type="NCBIfam" id="NF003657">
    <property type="entry name" value="PRK05289.1"/>
    <property type="match status" value="1"/>
</dbReference>
<dbReference type="InterPro" id="IPR029098">
    <property type="entry name" value="Acetyltransf_C"/>
</dbReference>
<evidence type="ECO:0000313" key="7">
    <source>
        <dbReference type="EMBL" id="QQL46184.1"/>
    </source>
</evidence>
<dbReference type="Pfam" id="PF00132">
    <property type="entry name" value="Hexapep"/>
    <property type="match status" value="1"/>
</dbReference>
<dbReference type="RefSeq" id="WP_164362937.1">
    <property type="nucleotide sequence ID" value="NZ_CP066776.1"/>
</dbReference>
<evidence type="ECO:0000256" key="4">
    <source>
        <dbReference type="ARBA" id="ARBA00023098"/>
    </source>
</evidence>
<evidence type="ECO:0000313" key="8">
    <source>
        <dbReference type="Proteomes" id="UP000475117"/>
    </source>
</evidence>
<dbReference type="GO" id="GO:0016020">
    <property type="term" value="C:membrane"/>
    <property type="evidence" value="ECO:0007669"/>
    <property type="project" value="GOC"/>
</dbReference>
<dbReference type="Gene3D" id="1.20.1180.10">
    <property type="entry name" value="Udp N-acetylglucosamine O-acyltransferase, C-terminal domain"/>
    <property type="match status" value="1"/>
</dbReference>
<dbReference type="PANTHER" id="PTHR43480">
    <property type="entry name" value="ACYL-[ACYL-CARRIER-PROTEIN]--UDP-N-ACETYLGLUCOSAMINE O-ACYLTRANSFERASE"/>
    <property type="match status" value="1"/>
</dbReference>
<sequence>MIHPTAIIEGNVKFTHGEDSVEIGPYAILRGDITLGKECKVEPYACIEGTTTIGNHCTIGHHALIGGLPQDLSFDPATVSGVRIGHHNTLREQVTIHRSTAEGGWTTLGNHNFLMAAAHVAHDVTIGDHNIFANAVLLAGHIEVGNHVFLGGGSVFHQFLKIGDYSMAQGLASMSQDVPPFTIASGLNQLAGLNSVGLRRAGFTPEVRKAIKDAYRLVVREGASVKMIEKIYRTTAAPEALQFLDAFLHPGRKGACRSPLA</sequence>
<dbReference type="PIRSF" id="PIRSF000456">
    <property type="entry name" value="UDP-GlcNAc_acltr"/>
    <property type="match status" value="1"/>
</dbReference>
<dbReference type="GO" id="GO:0008780">
    <property type="term" value="F:acyl-[acyl-carrier-protein]-UDP-N-acetylglucosamine O-acyltransferase activity"/>
    <property type="evidence" value="ECO:0007669"/>
    <property type="project" value="UniProtKB-EC"/>
</dbReference>
<dbReference type="KEGG" id="soa:G3M56_006275"/>
<keyword evidence="2" id="KW-0441">Lipid A biosynthesis</keyword>
<dbReference type="Pfam" id="PF13720">
    <property type="entry name" value="Acetyltransf_11"/>
    <property type="match status" value="1"/>
</dbReference>
<dbReference type="GO" id="GO:0009245">
    <property type="term" value="P:lipid A biosynthetic process"/>
    <property type="evidence" value="ECO:0007669"/>
    <property type="project" value="UniProtKB-KW"/>
</dbReference>
<accession>A0A6B3L3X1</accession>
<protein>
    <submittedName>
        <fullName evidence="7">Acyl-ACP--UDP-N-acetylglucosamine O-acyltransferase</fullName>
        <ecNumber evidence="7">2.3.1.129</ecNumber>
    </submittedName>
</protein>
<organism evidence="7 8">
    <name type="scientific">Sulfuriroseicoccus oceanibius</name>
    <dbReference type="NCBI Taxonomy" id="2707525"/>
    <lineage>
        <taxon>Bacteria</taxon>
        <taxon>Pseudomonadati</taxon>
        <taxon>Verrucomicrobiota</taxon>
        <taxon>Verrucomicrobiia</taxon>
        <taxon>Verrucomicrobiales</taxon>
        <taxon>Verrucomicrobiaceae</taxon>
        <taxon>Sulfuriroseicoccus</taxon>
    </lineage>
</organism>
<keyword evidence="1" id="KW-0444">Lipid biosynthesis</keyword>
<reference evidence="7 8" key="1">
    <citation type="submission" date="2020-12" db="EMBL/GenBank/DDBJ databases">
        <title>Sulforoseuscoccus oceanibium gen. nov., sp. nov., a representative of the phylum Verrucomicrobia with special cytoplasmic membrane, and proposal of Sulforoseuscoccusaceae fam. nov.</title>
        <authorList>
            <person name="Xi F."/>
        </authorList>
    </citation>
    <scope>NUCLEOTIDE SEQUENCE [LARGE SCALE GENOMIC DNA]</scope>
    <source>
        <strain evidence="7 8">T37</strain>
    </source>
</reference>
<dbReference type="NCBIfam" id="TIGR01852">
    <property type="entry name" value="lipid_A_lpxA"/>
    <property type="match status" value="1"/>
</dbReference>
<dbReference type="Proteomes" id="UP000475117">
    <property type="component" value="Chromosome"/>
</dbReference>
<dbReference type="EC" id="2.3.1.129" evidence="7"/>